<reference evidence="1" key="1">
    <citation type="submission" date="2021-08" db="EMBL/GenBank/DDBJ databases">
        <title>The first chromosome-level gecko genome reveals the dynamic sex chromosomes of Neotropical dwarf geckos (Sphaerodactylidae: Sphaerodactylus).</title>
        <authorList>
            <person name="Pinto B.J."/>
            <person name="Keating S.E."/>
            <person name="Gamble T."/>
        </authorList>
    </citation>
    <scope>NUCLEOTIDE SEQUENCE</scope>
    <source>
        <strain evidence="1">TG3544</strain>
    </source>
</reference>
<name>A0ACB8EQ78_9SAUR</name>
<dbReference type="Proteomes" id="UP000827872">
    <property type="component" value="Linkage Group LG07"/>
</dbReference>
<proteinExistence type="predicted"/>
<evidence type="ECO:0000313" key="2">
    <source>
        <dbReference type="Proteomes" id="UP000827872"/>
    </source>
</evidence>
<evidence type="ECO:0000313" key="1">
    <source>
        <dbReference type="EMBL" id="KAH7994550.1"/>
    </source>
</evidence>
<protein>
    <submittedName>
        <fullName evidence="1">Uncharacterized protein</fullName>
    </submittedName>
</protein>
<gene>
    <name evidence="1" type="ORF">K3G42_009663</name>
</gene>
<dbReference type="EMBL" id="CM037620">
    <property type="protein sequence ID" value="KAH7994550.1"/>
    <property type="molecule type" value="Genomic_DNA"/>
</dbReference>
<accession>A0ACB8EQ78</accession>
<comment type="caution">
    <text evidence="1">The sequence shown here is derived from an EMBL/GenBank/DDBJ whole genome shotgun (WGS) entry which is preliminary data.</text>
</comment>
<sequence>MEPIPPLASADVPSPGEGHVGRSTVHGRGARWRRRPPKGRGAEPGRGGQGSIGKLGAGQAPVGAATAVRHFCGLCCARRALLLGTGGEMIRGAARRASGEASGGMGSIGTHTLPSSCWRSPQAAAALALLLGTVGGLLHPRGFLHTLPACCCRLAKLGHLGSGPVVLGRLKIVVNSAPPCIGIFRLHGEGAILSAICKVDV</sequence>
<organism evidence="1 2">
    <name type="scientific">Sphaerodactylus townsendi</name>
    <dbReference type="NCBI Taxonomy" id="933632"/>
    <lineage>
        <taxon>Eukaryota</taxon>
        <taxon>Metazoa</taxon>
        <taxon>Chordata</taxon>
        <taxon>Craniata</taxon>
        <taxon>Vertebrata</taxon>
        <taxon>Euteleostomi</taxon>
        <taxon>Lepidosauria</taxon>
        <taxon>Squamata</taxon>
        <taxon>Bifurcata</taxon>
        <taxon>Gekkota</taxon>
        <taxon>Sphaerodactylidae</taxon>
        <taxon>Sphaerodactylus</taxon>
    </lineage>
</organism>
<keyword evidence="2" id="KW-1185">Reference proteome</keyword>